<name>A0A942UWE8_9FIRM</name>
<dbReference type="Proteomes" id="UP000724672">
    <property type="component" value="Unassembled WGS sequence"/>
</dbReference>
<accession>A0A942UWE8</accession>
<comment type="caution">
    <text evidence="2">The sequence shown here is derived from an EMBL/GenBank/DDBJ whole genome shotgun (WGS) entry which is preliminary data.</text>
</comment>
<sequence length="135" mass="15755">MNVRNCKKCGKIYNYDGFPFCYHCRKEEDELFQRVREYIYDHPQAAIQDVSEETGVSTKKILNFLRQGRLEIKDGHNLILDCENCGQPIKSGRFCDKCAYELENELKGASRPKNNPFESRKTGRQMNVAGRLRNK</sequence>
<dbReference type="AlphaFoldDB" id="A0A942UWE8"/>
<reference evidence="2" key="1">
    <citation type="submission" date="2019-12" db="EMBL/GenBank/DDBJ databases">
        <title>Clostridiaceae gen. nov. sp. nov., isolated from sediment in Xinjiang, China.</title>
        <authorList>
            <person name="Zhang R."/>
        </authorList>
    </citation>
    <scope>NUCLEOTIDE SEQUENCE</scope>
    <source>
        <strain evidence="2">D2Q-11</strain>
    </source>
</reference>
<feature type="region of interest" description="Disordered" evidence="1">
    <location>
        <begin position="108"/>
        <end position="135"/>
    </location>
</feature>
<evidence type="ECO:0000313" key="2">
    <source>
        <dbReference type="EMBL" id="MBS4538151.1"/>
    </source>
</evidence>
<gene>
    <name evidence="2" type="ORF">GOQ27_06735</name>
</gene>
<evidence type="ECO:0000313" key="3">
    <source>
        <dbReference type="Proteomes" id="UP000724672"/>
    </source>
</evidence>
<dbReference type="EMBL" id="WSFT01000028">
    <property type="protein sequence ID" value="MBS4538151.1"/>
    <property type="molecule type" value="Genomic_DNA"/>
</dbReference>
<dbReference type="RefSeq" id="WP_203366071.1">
    <property type="nucleotide sequence ID" value="NZ_WSFT01000028.1"/>
</dbReference>
<proteinExistence type="predicted"/>
<protein>
    <submittedName>
        <fullName evidence="2">MerR family transcriptional regulator</fullName>
    </submittedName>
</protein>
<dbReference type="NCBIfam" id="TIGR03826">
    <property type="entry name" value="YvyF"/>
    <property type="match status" value="1"/>
</dbReference>
<dbReference type="InterPro" id="IPR022258">
    <property type="entry name" value="Flagellar_operon_YvyF"/>
</dbReference>
<keyword evidence="3" id="KW-1185">Reference proteome</keyword>
<organism evidence="2 3">
    <name type="scientific">Anaeromonas frigoriresistens</name>
    <dbReference type="NCBI Taxonomy" id="2683708"/>
    <lineage>
        <taxon>Bacteria</taxon>
        <taxon>Bacillati</taxon>
        <taxon>Bacillota</taxon>
        <taxon>Tissierellia</taxon>
        <taxon>Tissierellales</taxon>
        <taxon>Thermohalobacteraceae</taxon>
        <taxon>Anaeromonas</taxon>
    </lineage>
</organism>
<evidence type="ECO:0000256" key="1">
    <source>
        <dbReference type="SAM" id="MobiDB-lite"/>
    </source>
</evidence>